<evidence type="ECO:0000256" key="1">
    <source>
        <dbReference type="SAM" id="MobiDB-lite"/>
    </source>
</evidence>
<evidence type="ECO:0000256" key="2">
    <source>
        <dbReference type="SAM" id="Phobius"/>
    </source>
</evidence>
<dbReference type="InterPro" id="IPR011059">
    <property type="entry name" value="Metal-dep_hydrolase_composite"/>
</dbReference>
<feature type="transmembrane region" description="Helical" evidence="2">
    <location>
        <begin position="96"/>
        <end position="117"/>
    </location>
</feature>
<feature type="non-terminal residue" evidence="3">
    <location>
        <position position="173"/>
    </location>
</feature>
<comment type="caution">
    <text evidence="3">The sequence shown here is derived from an EMBL/GenBank/DDBJ whole genome shotgun (WGS) entry which is preliminary data.</text>
</comment>
<evidence type="ECO:0000313" key="4">
    <source>
        <dbReference type="Proteomes" id="UP001597045"/>
    </source>
</evidence>
<dbReference type="Gene3D" id="2.30.40.10">
    <property type="entry name" value="Urease, subunit C, domain 1"/>
    <property type="match status" value="1"/>
</dbReference>
<keyword evidence="2" id="KW-1133">Transmembrane helix</keyword>
<feature type="compositionally biased region" description="Basic and acidic residues" evidence="1">
    <location>
        <begin position="47"/>
        <end position="59"/>
    </location>
</feature>
<dbReference type="EMBL" id="JBHTIS010003250">
    <property type="protein sequence ID" value="MFD1050995.1"/>
    <property type="molecule type" value="Genomic_DNA"/>
</dbReference>
<gene>
    <name evidence="3" type="ORF">ACFQ1S_38435</name>
</gene>
<organism evidence="3 4">
    <name type="scientific">Kibdelosporangium lantanae</name>
    <dbReference type="NCBI Taxonomy" id="1497396"/>
    <lineage>
        <taxon>Bacteria</taxon>
        <taxon>Bacillati</taxon>
        <taxon>Actinomycetota</taxon>
        <taxon>Actinomycetes</taxon>
        <taxon>Pseudonocardiales</taxon>
        <taxon>Pseudonocardiaceae</taxon>
        <taxon>Kibdelosporangium</taxon>
    </lineage>
</organism>
<protein>
    <submittedName>
        <fullName evidence="3">Uncharacterized protein</fullName>
    </submittedName>
</protein>
<sequence>MTTTIPTPEPDDPFTGGKVLNFPPAATPDTDPGVNAVPAVVDGTVESVHDTARPRDQGAERPCGIRTGEQDQSSVASTPQASLPGEWFTVRKRRSALQFFVLTVALLVGGALVMGIGRQDTAVEGAYDGHGKVLIRGASMVLTEDATLGTLQNSDVLVDGDHIAAVGPNLPAA</sequence>
<keyword evidence="2" id="KW-0812">Transmembrane</keyword>
<keyword evidence="2" id="KW-0472">Membrane</keyword>
<reference evidence="4" key="1">
    <citation type="journal article" date="2019" name="Int. J. Syst. Evol. Microbiol.">
        <title>The Global Catalogue of Microorganisms (GCM) 10K type strain sequencing project: providing services to taxonomists for standard genome sequencing and annotation.</title>
        <authorList>
            <consortium name="The Broad Institute Genomics Platform"/>
            <consortium name="The Broad Institute Genome Sequencing Center for Infectious Disease"/>
            <person name="Wu L."/>
            <person name="Ma J."/>
        </authorList>
    </citation>
    <scope>NUCLEOTIDE SEQUENCE [LARGE SCALE GENOMIC DNA]</scope>
    <source>
        <strain evidence="4">JCM 31486</strain>
    </source>
</reference>
<feature type="region of interest" description="Disordered" evidence="1">
    <location>
        <begin position="1"/>
        <end position="81"/>
    </location>
</feature>
<feature type="compositionally biased region" description="Polar residues" evidence="1">
    <location>
        <begin position="70"/>
        <end position="81"/>
    </location>
</feature>
<accession>A0ABW3MPB6</accession>
<dbReference type="Proteomes" id="UP001597045">
    <property type="component" value="Unassembled WGS sequence"/>
</dbReference>
<name>A0ABW3MPB6_9PSEU</name>
<proteinExistence type="predicted"/>
<keyword evidence="4" id="KW-1185">Reference proteome</keyword>
<evidence type="ECO:0000313" key="3">
    <source>
        <dbReference type="EMBL" id="MFD1050995.1"/>
    </source>
</evidence>